<evidence type="ECO:0000313" key="3">
    <source>
        <dbReference type="Proteomes" id="UP000323136"/>
    </source>
</evidence>
<keyword evidence="3" id="KW-1185">Reference proteome</keyword>
<dbReference type="OrthoDB" id="881763at2"/>
<comment type="caution">
    <text evidence="2">The sequence shown here is derived from an EMBL/GenBank/DDBJ whole genome shotgun (WGS) entry which is preliminary data.</text>
</comment>
<feature type="signal peptide" evidence="1">
    <location>
        <begin position="1"/>
        <end position="23"/>
    </location>
</feature>
<dbReference type="RefSeq" id="WP_148871131.1">
    <property type="nucleotide sequence ID" value="NZ_VNIA01000007.1"/>
</dbReference>
<name>A0A5S5DN67_9FLAO</name>
<dbReference type="AlphaFoldDB" id="A0A5S5DN67"/>
<protein>
    <submittedName>
        <fullName evidence="2">Uncharacterized protein</fullName>
    </submittedName>
</protein>
<proteinExistence type="predicted"/>
<evidence type="ECO:0000256" key="1">
    <source>
        <dbReference type="SAM" id="SignalP"/>
    </source>
</evidence>
<dbReference type="EMBL" id="VNIA01000007">
    <property type="protein sequence ID" value="TYP96486.1"/>
    <property type="molecule type" value="Genomic_DNA"/>
</dbReference>
<organism evidence="2 3">
    <name type="scientific">Tenacibaculum adriaticum</name>
    <dbReference type="NCBI Taxonomy" id="413713"/>
    <lineage>
        <taxon>Bacteria</taxon>
        <taxon>Pseudomonadati</taxon>
        <taxon>Bacteroidota</taxon>
        <taxon>Flavobacteriia</taxon>
        <taxon>Flavobacteriales</taxon>
        <taxon>Flavobacteriaceae</taxon>
        <taxon>Tenacibaculum</taxon>
    </lineage>
</organism>
<keyword evidence="1" id="KW-0732">Signal</keyword>
<feature type="chain" id="PRO_5024434115" evidence="1">
    <location>
        <begin position="24"/>
        <end position="102"/>
    </location>
</feature>
<accession>A0A5S5DN67</accession>
<reference evidence="2 3" key="1">
    <citation type="submission" date="2019-07" db="EMBL/GenBank/DDBJ databases">
        <title>Genomic Encyclopedia of Type Strains, Phase IV (KMG-IV): sequencing the most valuable type-strain genomes for metagenomic binning, comparative biology and taxonomic classification.</title>
        <authorList>
            <person name="Goeker M."/>
        </authorList>
    </citation>
    <scope>NUCLEOTIDE SEQUENCE [LARGE SCALE GENOMIC DNA]</scope>
    <source>
        <strain evidence="2 3">DSM 18961</strain>
    </source>
</reference>
<dbReference type="Proteomes" id="UP000323136">
    <property type="component" value="Unassembled WGS sequence"/>
</dbReference>
<sequence length="102" mass="11233">MKTLFLKTALLLAVVTFFNCSNNDDPLNELPPITQTGANTFGCVINGEVLTPKGARGSLGGRGGPRKGLSAYYFQNKNFEIDAGNFRDSRGDNIYIYIYIYI</sequence>
<gene>
    <name evidence="2" type="ORF">C7447_10752</name>
</gene>
<evidence type="ECO:0000313" key="2">
    <source>
        <dbReference type="EMBL" id="TYP96486.1"/>
    </source>
</evidence>